<dbReference type="RefSeq" id="WP_006942052.1">
    <property type="nucleotide sequence ID" value="NZ_GL538208.1"/>
</dbReference>
<dbReference type="PIRSF" id="PIRSF015034">
    <property type="entry name" value="YacH"/>
    <property type="match status" value="1"/>
</dbReference>
<dbReference type="GO" id="GO:1990170">
    <property type="term" value="P:stress response to cadmium ion"/>
    <property type="evidence" value="ECO:0007669"/>
    <property type="project" value="TreeGrafter"/>
</dbReference>
<dbReference type="HOGENOM" id="CLU_102553_1_0_9"/>
<proteinExistence type="predicted"/>
<dbReference type="PROSITE" id="PS50151">
    <property type="entry name" value="UVR"/>
    <property type="match status" value="1"/>
</dbReference>
<dbReference type="InterPro" id="IPR001943">
    <property type="entry name" value="UVR_dom"/>
</dbReference>
<dbReference type="eggNOG" id="COG3880">
    <property type="taxonomic scope" value="Bacteria"/>
</dbReference>
<dbReference type="SUPFAM" id="SSF46600">
    <property type="entry name" value="C-terminal UvrC-binding domain of UvrB"/>
    <property type="match status" value="1"/>
</dbReference>
<dbReference type="PANTHER" id="PTHR38430">
    <property type="entry name" value="PROTEIN-ARGININE KINASE ACTIVATOR PROTEIN"/>
    <property type="match status" value="1"/>
</dbReference>
<dbReference type="EMBL" id="AECS01000037">
    <property type="protein sequence ID" value="EFQ03801.1"/>
    <property type="molecule type" value="Genomic_DNA"/>
</dbReference>
<dbReference type="GO" id="GO:0046870">
    <property type="term" value="F:cadmium ion binding"/>
    <property type="evidence" value="ECO:0007669"/>
    <property type="project" value="TreeGrafter"/>
</dbReference>
<evidence type="ECO:0000313" key="3">
    <source>
        <dbReference type="Proteomes" id="UP000003195"/>
    </source>
</evidence>
<dbReference type="STRING" id="706434.HMPREF9429_00982"/>
<comment type="caution">
    <text evidence="2">The sequence shown here is derived from an EMBL/GenBank/DDBJ whole genome shotgun (WGS) entry which is preliminary data.</text>
</comment>
<dbReference type="InterPro" id="IPR025542">
    <property type="entry name" value="YacH"/>
</dbReference>
<dbReference type="Gene3D" id="4.10.860.10">
    <property type="entry name" value="UVR domain"/>
    <property type="match status" value="1"/>
</dbReference>
<accession>E2ZCN0</accession>
<dbReference type="GO" id="GO:0050897">
    <property type="term" value="F:cobalt ion binding"/>
    <property type="evidence" value="ECO:0007669"/>
    <property type="project" value="TreeGrafter"/>
</dbReference>
<dbReference type="GO" id="GO:0008270">
    <property type="term" value="F:zinc ion binding"/>
    <property type="evidence" value="ECO:0007669"/>
    <property type="project" value="TreeGrafter"/>
</dbReference>
<dbReference type="PANTHER" id="PTHR38430:SF1">
    <property type="entry name" value="PROTEIN-ARGININE KINASE ACTIVATOR PROTEIN"/>
    <property type="match status" value="1"/>
</dbReference>
<organism evidence="2 3">
    <name type="scientific">Megasphaera micronuciformis F0359</name>
    <dbReference type="NCBI Taxonomy" id="706434"/>
    <lineage>
        <taxon>Bacteria</taxon>
        <taxon>Bacillati</taxon>
        <taxon>Bacillota</taxon>
        <taxon>Negativicutes</taxon>
        <taxon>Veillonellales</taxon>
        <taxon>Veillonellaceae</taxon>
        <taxon>Megasphaera</taxon>
    </lineage>
</organism>
<dbReference type="Pfam" id="PF02151">
    <property type="entry name" value="UVR"/>
    <property type="match status" value="1"/>
</dbReference>
<dbReference type="GO" id="GO:0005507">
    <property type="term" value="F:copper ion binding"/>
    <property type="evidence" value="ECO:0007669"/>
    <property type="project" value="TreeGrafter"/>
</dbReference>
<evidence type="ECO:0000313" key="2">
    <source>
        <dbReference type="EMBL" id="EFQ03801.1"/>
    </source>
</evidence>
<protein>
    <recommendedName>
        <fullName evidence="1">UVR domain-containing protein</fullName>
    </recommendedName>
</protein>
<evidence type="ECO:0000259" key="1">
    <source>
        <dbReference type="PROSITE" id="PS50151"/>
    </source>
</evidence>
<dbReference type="AlphaFoldDB" id="E2ZCN0"/>
<dbReference type="InterPro" id="IPR036876">
    <property type="entry name" value="UVR_dom_sf"/>
</dbReference>
<dbReference type="Proteomes" id="UP000003195">
    <property type="component" value="Unassembled WGS sequence"/>
</dbReference>
<name>E2ZCN0_9FIRM</name>
<gene>
    <name evidence="2" type="ORF">HMPREF9429_00982</name>
</gene>
<dbReference type="OrthoDB" id="9788704at2"/>
<sequence>MLCDSCKKADAVVHLTKIENGKRTELHLCAACAEKEGILINGKDIEAWGNNFFGKTATGDDEITITSEVTCPECGMTFADFNRTGLFGCSACYTAFSEEIQPVLRRIHGHVRHVGKVPVCGTEVFRTKAHIKKLRRELKLMVAQENYEEAARIRDEIKALSFEGGEDRV</sequence>
<feature type="domain" description="UVR" evidence="1">
    <location>
        <begin position="128"/>
        <end position="163"/>
    </location>
</feature>
<keyword evidence="3" id="KW-1185">Reference proteome</keyword>
<reference evidence="2 3" key="1">
    <citation type="submission" date="2010-08" db="EMBL/GenBank/DDBJ databases">
        <authorList>
            <person name="Weinstock G."/>
            <person name="Sodergren E."/>
            <person name="Clifton S."/>
            <person name="Fulton L."/>
            <person name="Fulton B."/>
            <person name="Courtney L."/>
            <person name="Fronick C."/>
            <person name="Harrison M."/>
            <person name="Strong C."/>
            <person name="Farmer C."/>
            <person name="Delahaunty K."/>
            <person name="Markovic C."/>
            <person name="Hall O."/>
            <person name="Minx P."/>
            <person name="Tomlinson C."/>
            <person name="Mitreva M."/>
            <person name="Hou S."/>
            <person name="Chen J."/>
            <person name="Wollam A."/>
            <person name="Pepin K.H."/>
            <person name="Johnson M."/>
            <person name="Bhonagiri V."/>
            <person name="Zhang X."/>
            <person name="Suruliraj S."/>
            <person name="Warren W."/>
            <person name="Chinwalla A."/>
            <person name="Mardis E.R."/>
            <person name="Wilson R.K."/>
        </authorList>
    </citation>
    <scope>NUCLEOTIDE SEQUENCE [LARGE SCALE GENOMIC DNA]</scope>
    <source>
        <strain evidence="2 3">F0359</strain>
    </source>
</reference>
<dbReference type="GO" id="GO:1990169">
    <property type="term" value="P:stress response to copper ion"/>
    <property type="evidence" value="ECO:0007669"/>
    <property type="project" value="TreeGrafter"/>
</dbReference>